<dbReference type="Gene3D" id="1.20.5.110">
    <property type="match status" value="1"/>
</dbReference>
<name>A0AAV7TK40_PLEWA</name>
<comment type="caution">
    <text evidence="2">The sequence shown here is derived from an EMBL/GenBank/DDBJ whole genome shotgun (WGS) entry which is preliminary data.</text>
</comment>
<keyword evidence="3" id="KW-1185">Reference proteome</keyword>
<feature type="compositionally biased region" description="Polar residues" evidence="1">
    <location>
        <begin position="158"/>
        <end position="170"/>
    </location>
</feature>
<feature type="compositionally biased region" description="Polar residues" evidence="1">
    <location>
        <begin position="1"/>
        <end position="19"/>
    </location>
</feature>
<evidence type="ECO:0000256" key="1">
    <source>
        <dbReference type="SAM" id="MobiDB-lite"/>
    </source>
</evidence>
<dbReference type="AlphaFoldDB" id="A0AAV7TK40"/>
<feature type="compositionally biased region" description="Low complexity" evidence="1">
    <location>
        <begin position="218"/>
        <end position="237"/>
    </location>
</feature>
<feature type="region of interest" description="Disordered" evidence="1">
    <location>
        <begin position="38"/>
        <end position="237"/>
    </location>
</feature>
<gene>
    <name evidence="2" type="ORF">NDU88_001445</name>
</gene>
<feature type="compositionally biased region" description="Polar residues" evidence="1">
    <location>
        <begin position="67"/>
        <end position="84"/>
    </location>
</feature>
<feature type="compositionally biased region" description="Basic and acidic residues" evidence="1">
    <location>
        <begin position="124"/>
        <end position="135"/>
    </location>
</feature>
<dbReference type="EMBL" id="JANPWB010000006">
    <property type="protein sequence ID" value="KAJ1176162.1"/>
    <property type="molecule type" value="Genomic_DNA"/>
</dbReference>
<protein>
    <submittedName>
        <fullName evidence="2">Uncharacterized protein</fullName>
    </submittedName>
</protein>
<accession>A0AAV7TK40</accession>
<evidence type="ECO:0000313" key="2">
    <source>
        <dbReference type="EMBL" id="KAJ1176162.1"/>
    </source>
</evidence>
<reference evidence="2" key="1">
    <citation type="journal article" date="2022" name="bioRxiv">
        <title>Sequencing and chromosome-scale assembly of the giantPleurodeles waltlgenome.</title>
        <authorList>
            <person name="Brown T."/>
            <person name="Elewa A."/>
            <person name="Iarovenko S."/>
            <person name="Subramanian E."/>
            <person name="Araus A.J."/>
            <person name="Petzold A."/>
            <person name="Susuki M."/>
            <person name="Suzuki K.-i.T."/>
            <person name="Hayashi T."/>
            <person name="Toyoda A."/>
            <person name="Oliveira C."/>
            <person name="Osipova E."/>
            <person name="Leigh N.D."/>
            <person name="Simon A."/>
            <person name="Yun M.H."/>
        </authorList>
    </citation>
    <scope>NUCLEOTIDE SEQUENCE</scope>
    <source>
        <strain evidence="2">20211129_DDA</strain>
        <tissue evidence="2">Liver</tissue>
    </source>
</reference>
<dbReference type="Proteomes" id="UP001066276">
    <property type="component" value="Chromosome 3_2"/>
</dbReference>
<feature type="compositionally biased region" description="Basic and acidic residues" evidence="1">
    <location>
        <begin position="93"/>
        <end position="113"/>
    </location>
</feature>
<feature type="region of interest" description="Disordered" evidence="1">
    <location>
        <begin position="331"/>
        <end position="354"/>
    </location>
</feature>
<feature type="region of interest" description="Disordered" evidence="1">
    <location>
        <begin position="1"/>
        <end position="25"/>
    </location>
</feature>
<organism evidence="2 3">
    <name type="scientific">Pleurodeles waltl</name>
    <name type="common">Iberian ribbed newt</name>
    <dbReference type="NCBI Taxonomy" id="8319"/>
    <lineage>
        <taxon>Eukaryota</taxon>
        <taxon>Metazoa</taxon>
        <taxon>Chordata</taxon>
        <taxon>Craniata</taxon>
        <taxon>Vertebrata</taxon>
        <taxon>Euteleostomi</taxon>
        <taxon>Amphibia</taxon>
        <taxon>Batrachia</taxon>
        <taxon>Caudata</taxon>
        <taxon>Salamandroidea</taxon>
        <taxon>Salamandridae</taxon>
        <taxon>Pleurodelinae</taxon>
        <taxon>Pleurodeles</taxon>
    </lineage>
</organism>
<feature type="compositionally biased region" description="Polar residues" evidence="1">
    <location>
        <begin position="178"/>
        <end position="187"/>
    </location>
</feature>
<evidence type="ECO:0000313" key="3">
    <source>
        <dbReference type="Proteomes" id="UP001066276"/>
    </source>
</evidence>
<dbReference type="SUPFAM" id="SSF58038">
    <property type="entry name" value="SNARE fusion complex"/>
    <property type="match status" value="1"/>
</dbReference>
<proteinExistence type="predicted"/>
<sequence length="374" mass="40706">MPSEIRQQAQGGMDLSSTPECHRTTAGIEVRVGAGYQKTTSGSDMFPVSCQEESLEGISPSPECRDTTISPSSGLSHKSVHLSTQGGGDLSPECDHQKDSVNGDPSPRSEHQATLEGSSPSSGPRHERTKEDRDPSTGPERQPPQRATDLSPRHDFQRTSGDCSSSQQPGLQRGRESGCNSPSSGNEGASLDSGVPEGIEHKRTSMGLSRGQGHRQQKSLTSSSPSQRPGSSSGLEVAEARRRLLEVEGRRLVLSQLESHIQQLHQVFIQTELRVVGCGDGIDRLGTGMSQAEIYITAHGQRLKKSLRRQKKPRLLVSALGLTGCMPWPSKLHRRAEPRERVPHSPTPRRGLPTAPCAILRLVRKKRTEDRRDI</sequence>